<accession>A0A369JGM5</accession>
<reference evidence="2" key="1">
    <citation type="submission" date="2018-04" db="EMBL/GenBank/DDBJ databases">
        <title>Whole genome sequencing of Hypsizygus marmoreus.</title>
        <authorList>
            <person name="Choi I.-G."/>
            <person name="Min B."/>
            <person name="Kim J.-G."/>
            <person name="Kim S."/>
            <person name="Oh Y.-L."/>
            <person name="Kong W.-S."/>
            <person name="Park H."/>
            <person name="Jeong J."/>
            <person name="Song E.-S."/>
        </authorList>
    </citation>
    <scope>NUCLEOTIDE SEQUENCE [LARGE SCALE GENOMIC DNA]</scope>
    <source>
        <strain evidence="2">51987-8</strain>
    </source>
</reference>
<evidence type="ECO:0000313" key="2">
    <source>
        <dbReference type="EMBL" id="RDB19737.1"/>
    </source>
</evidence>
<feature type="compositionally biased region" description="Basic and acidic residues" evidence="1">
    <location>
        <begin position="30"/>
        <end position="47"/>
    </location>
</feature>
<dbReference type="InterPro" id="IPR018824">
    <property type="entry name" value="Conidiation-specific_6"/>
</dbReference>
<proteinExistence type="predicted"/>
<dbReference type="Proteomes" id="UP000076154">
    <property type="component" value="Unassembled WGS sequence"/>
</dbReference>
<feature type="compositionally biased region" description="Basic and acidic residues" evidence="1">
    <location>
        <begin position="71"/>
        <end position="81"/>
    </location>
</feature>
<name>A0A369JGM5_HYPMA</name>
<dbReference type="PANTHER" id="PTHR36576:SF1">
    <property type="entry name" value="UPF0654 PROTEIN C11D3.01C-RELATED"/>
    <property type="match status" value="1"/>
</dbReference>
<dbReference type="PANTHER" id="PTHR36576">
    <property type="entry name" value="UPF0654 PROTEIN C11D3.01C-RELATED"/>
    <property type="match status" value="1"/>
</dbReference>
<dbReference type="GO" id="GO:0005737">
    <property type="term" value="C:cytoplasm"/>
    <property type="evidence" value="ECO:0007669"/>
    <property type="project" value="TreeGrafter"/>
</dbReference>
<protein>
    <submittedName>
        <fullName evidence="2">Conidiation-specific protein 6</fullName>
    </submittedName>
</protein>
<evidence type="ECO:0000313" key="3">
    <source>
        <dbReference type="Proteomes" id="UP000076154"/>
    </source>
</evidence>
<dbReference type="OrthoDB" id="5419162at2759"/>
<organism evidence="2 3">
    <name type="scientific">Hypsizygus marmoreus</name>
    <name type="common">White beech mushroom</name>
    <name type="synonym">Agaricus marmoreus</name>
    <dbReference type="NCBI Taxonomy" id="39966"/>
    <lineage>
        <taxon>Eukaryota</taxon>
        <taxon>Fungi</taxon>
        <taxon>Dikarya</taxon>
        <taxon>Basidiomycota</taxon>
        <taxon>Agaricomycotina</taxon>
        <taxon>Agaricomycetes</taxon>
        <taxon>Agaricomycetidae</taxon>
        <taxon>Agaricales</taxon>
        <taxon>Tricholomatineae</taxon>
        <taxon>Lyophyllaceae</taxon>
        <taxon>Hypsizygus</taxon>
    </lineage>
</organism>
<dbReference type="Pfam" id="PF10346">
    <property type="entry name" value="Con-6"/>
    <property type="match status" value="4"/>
</dbReference>
<feature type="compositionally biased region" description="Basic and acidic residues" evidence="1">
    <location>
        <begin position="1"/>
        <end position="12"/>
    </location>
</feature>
<comment type="caution">
    <text evidence="2">The sequence shown here is derived from an EMBL/GenBank/DDBJ whole genome shotgun (WGS) entry which is preliminary data.</text>
</comment>
<dbReference type="AlphaFoldDB" id="A0A369JGM5"/>
<dbReference type="EMBL" id="LUEZ02000076">
    <property type="protein sequence ID" value="RDB19737.1"/>
    <property type="molecule type" value="Genomic_DNA"/>
</dbReference>
<keyword evidence="3" id="KW-1185">Reference proteome</keyword>
<dbReference type="InterPro" id="IPR052670">
    <property type="entry name" value="UPF0654_domain"/>
</dbReference>
<feature type="region of interest" description="Disordered" evidence="1">
    <location>
        <begin position="1"/>
        <end position="105"/>
    </location>
</feature>
<dbReference type="InParanoid" id="A0A369JGM5"/>
<sequence length="197" mass="21822">MAPTEHAKDPERVAAGLKASIKNPNVSPEAKAHAQQELDKLLKEQGSHHHAVPSTSPQGSNRVLGGYKATLHNEHTSEEAKKHAREILSAAGYTEREPDESEHTKRVLAGYKASLNNPRVSEEAKQHARDFLKQHEAYGERQSREILSAAGYHERVSDEAEHNKRVLAGYKAALINPNVSEEAKVHAREYLKEHGAL</sequence>
<gene>
    <name evidence="2" type="primary">con-6_0</name>
    <name evidence="2" type="ORF">Hypma_013172</name>
</gene>
<dbReference type="FunCoup" id="A0A369JGM5">
    <property type="interactions" value="290"/>
</dbReference>
<evidence type="ECO:0000256" key="1">
    <source>
        <dbReference type="SAM" id="MobiDB-lite"/>
    </source>
</evidence>